<dbReference type="Proteomes" id="UP000469708">
    <property type="component" value="Unassembled WGS sequence"/>
</dbReference>
<dbReference type="InterPro" id="IPR009057">
    <property type="entry name" value="Homeodomain-like_sf"/>
</dbReference>
<comment type="caution">
    <text evidence="1">The sequence shown here is derived from an EMBL/GenBank/DDBJ whole genome shotgun (WGS) entry which is preliminary data.</text>
</comment>
<accession>A0A8T6Q327</accession>
<sequence length="134" mass="15622">MQMQHLMVGYPKYYQTADYALRLSVMADIATMRMKALHFWDKHDISAASEAFGVSCRTPYWWRQLLNKGGPEGPIPHSKAPLVRRKKHWHPDVLKEIRRLRTELPNLGKEQIFVRLKPWCAQRHLTCPSVSTIG</sequence>
<gene>
    <name evidence="1" type="ORF">G3V95_29440</name>
</gene>
<dbReference type="EMBL" id="JAAGYI010000500">
    <property type="protein sequence ID" value="NEM89463.1"/>
    <property type="molecule type" value="Genomic_DNA"/>
</dbReference>
<organism evidence="1 2">
    <name type="scientific">Escherichia coli</name>
    <dbReference type="NCBI Taxonomy" id="562"/>
    <lineage>
        <taxon>Bacteria</taxon>
        <taxon>Pseudomonadati</taxon>
        <taxon>Pseudomonadota</taxon>
        <taxon>Gammaproteobacteria</taxon>
        <taxon>Enterobacterales</taxon>
        <taxon>Enterobacteriaceae</taxon>
        <taxon>Escherichia</taxon>
    </lineage>
</organism>
<proteinExistence type="predicted"/>
<reference evidence="1 2" key="1">
    <citation type="submission" date="2020-02" db="EMBL/GenBank/DDBJ databases">
        <authorList>
            <person name="Subbiah M."/>
            <person name="Call D."/>
        </authorList>
    </citation>
    <scope>NUCLEOTIDE SEQUENCE [LARGE SCALE GENOMIC DNA]</scope>
    <source>
        <strain evidence="1 2">8375wC2</strain>
    </source>
</reference>
<dbReference type="SUPFAM" id="SSF46689">
    <property type="entry name" value="Homeodomain-like"/>
    <property type="match status" value="1"/>
</dbReference>
<evidence type="ECO:0000313" key="1">
    <source>
        <dbReference type="EMBL" id="NEM89463.1"/>
    </source>
</evidence>
<dbReference type="AlphaFoldDB" id="A0A8T6Q327"/>
<feature type="non-terminal residue" evidence="1">
    <location>
        <position position="134"/>
    </location>
</feature>
<name>A0A8T6Q327_ECOLX</name>
<protein>
    <submittedName>
        <fullName evidence="1">Uncharacterized protein</fullName>
    </submittedName>
</protein>
<evidence type="ECO:0000313" key="2">
    <source>
        <dbReference type="Proteomes" id="UP000469708"/>
    </source>
</evidence>